<reference evidence="18" key="1">
    <citation type="submission" date="2023-03" db="EMBL/GenBank/DDBJ databases">
        <title>Andean soil-derived lignocellulolytic bacterial consortium as a source of novel taxa and putative plastic-active enzymes.</title>
        <authorList>
            <person name="Diaz-Garcia L."/>
            <person name="Chuvochina M."/>
            <person name="Feuerriegel G."/>
            <person name="Bunk B."/>
            <person name="Sproer C."/>
            <person name="Streit W.R."/>
            <person name="Rodriguez L.M."/>
            <person name="Overmann J."/>
            <person name="Jimenez D.J."/>
        </authorList>
    </citation>
    <scope>NUCLEOTIDE SEQUENCE</scope>
    <source>
        <strain evidence="18">MAG 4196</strain>
    </source>
</reference>
<sequence>MVTQAFAQEAAPAETPTEENLDHAVDATHGEPVEGATGHDATADTHATTEAHGGGHSDVFPPFDPATFPSQLLWLALSFAALYLLMSKLALPRVGSILADRKARIDGDIAAAEADQKKTDAAIAAYEAALAEAKAKAQGIAAETNAAIQADLTSKRKAVETDLATKVTAAEERIAATKTQAMTQVDAIAAETAQTVVTQLIGDIPTDGVKAAVAKASKE</sequence>
<evidence type="ECO:0000256" key="17">
    <source>
        <dbReference type="SAM" id="Coils"/>
    </source>
</evidence>
<dbReference type="InterPro" id="IPR002146">
    <property type="entry name" value="ATP_synth_b/b'su_bac/chlpt"/>
</dbReference>
<evidence type="ECO:0000256" key="6">
    <source>
        <dbReference type="ARBA" id="ARBA00022692"/>
    </source>
</evidence>
<evidence type="ECO:0000256" key="8">
    <source>
        <dbReference type="ARBA" id="ARBA00022989"/>
    </source>
</evidence>
<evidence type="ECO:0000256" key="9">
    <source>
        <dbReference type="ARBA" id="ARBA00023065"/>
    </source>
</evidence>
<gene>
    <name evidence="15" type="primary">atpF</name>
    <name evidence="18" type="ORF">P0Y65_12710</name>
</gene>
<comment type="function">
    <text evidence="13">Component of the F(0) channel, it forms part of the peripheral stalk, linking F(1) to F(0). The b'-subunit is a diverged and duplicated form of b found in plants and photosynthetic bacteria.</text>
</comment>
<keyword evidence="10 15" id="KW-0472">Membrane</keyword>
<protein>
    <recommendedName>
        <fullName evidence="15">ATP synthase subunit b</fullName>
    </recommendedName>
    <alternativeName>
        <fullName evidence="15">ATP synthase F(0) sector subunit b</fullName>
    </alternativeName>
    <alternativeName>
        <fullName evidence="15">ATPase subunit I</fullName>
    </alternativeName>
    <alternativeName>
        <fullName evidence="15">F-type ATPase subunit b</fullName>
        <shortName evidence="15">F-ATPase subunit b</shortName>
    </alternativeName>
</protein>
<evidence type="ECO:0000256" key="1">
    <source>
        <dbReference type="ARBA" id="ARBA00004377"/>
    </source>
</evidence>
<dbReference type="CDD" id="cd06503">
    <property type="entry name" value="ATP-synt_Fo_b"/>
    <property type="match status" value="1"/>
</dbReference>
<feature type="coiled-coil region" evidence="17">
    <location>
        <begin position="116"/>
        <end position="143"/>
    </location>
</feature>
<evidence type="ECO:0000256" key="7">
    <source>
        <dbReference type="ARBA" id="ARBA00022781"/>
    </source>
</evidence>
<keyword evidence="4 15" id="KW-1003">Cell membrane</keyword>
<evidence type="ECO:0000313" key="18">
    <source>
        <dbReference type="EMBL" id="WEK03064.1"/>
    </source>
</evidence>
<evidence type="ECO:0000256" key="11">
    <source>
        <dbReference type="ARBA" id="ARBA00023310"/>
    </source>
</evidence>
<evidence type="ECO:0000256" key="13">
    <source>
        <dbReference type="ARBA" id="ARBA00025614"/>
    </source>
</evidence>
<dbReference type="HAMAP" id="MF_01398">
    <property type="entry name" value="ATP_synth_b_bprime"/>
    <property type="match status" value="1"/>
</dbReference>
<keyword evidence="11 15" id="KW-0066">ATP synthesis</keyword>
<evidence type="ECO:0000256" key="14">
    <source>
        <dbReference type="ARBA" id="ARBA00025830"/>
    </source>
</evidence>
<keyword evidence="9 15" id="KW-0406">Ion transport</keyword>
<dbReference type="GO" id="GO:0005886">
    <property type="term" value="C:plasma membrane"/>
    <property type="evidence" value="ECO:0007669"/>
    <property type="project" value="UniProtKB-SubCell"/>
</dbReference>
<name>A0AAJ5VTI2_9HYPH</name>
<evidence type="ECO:0000256" key="16">
    <source>
        <dbReference type="RuleBase" id="RU003848"/>
    </source>
</evidence>
<evidence type="ECO:0000256" key="15">
    <source>
        <dbReference type="HAMAP-Rule" id="MF_01398"/>
    </source>
</evidence>
<comment type="subunit">
    <text evidence="14 15">F-type ATPases have 2 components, F(1) - the catalytic core - and F(0) - the membrane proton channel. F(1) has five subunits: alpha(3), beta(3), gamma(1), delta(1), epsilon(1). F(0) has three main subunits: a(1), b(2) and c(10-14). The alpha and beta chains form an alternating ring which encloses part of the gamma chain. F(1) is attached to F(0) by a central stalk formed by the gamma and epsilon chains, while a peripheral stalk is formed by the delta and b chains.</text>
</comment>
<dbReference type="InterPro" id="IPR050059">
    <property type="entry name" value="ATP_synthase_B_chain"/>
</dbReference>
<keyword evidence="17" id="KW-0175">Coiled coil</keyword>
<comment type="similarity">
    <text evidence="2 15 16">Belongs to the ATPase B chain family.</text>
</comment>
<evidence type="ECO:0000256" key="5">
    <source>
        <dbReference type="ARBA" id="ARBA00022547"/>
    </source>
</evidence>
<dbReference type="AlphaFoldDB" id="A0AAJ5VTI2"/>
<keyword evidence="5 15" id="KW-0138">CF(0)</keyword>
<dbReference type="Proteomes" id="UP001217476">
    <property type="component" value="Chromosome"/>
</dbReference>
<dbReference type="Pfam" id="PF00430">
    <property type="entry name" value="ATP-synt_B"/>
    <property type="match status" value="1"/>
</dbReference>
<proteinExistence type="inferred from homology"/>
<dbReference type="GO" id="GO:0046961">
    <property type="term" value="F:proton-transporting ATPase activity, rotational mechanism"/>
    <property type="evidence" value="ECO:0007669"/>
    <property type="project" value="TreeGrafter"/>
</dbReference>
<comment type="subcellular location">
    <subcellularLocation>
        <location evidence="1">Cell inner membrane</location>
        <topology evidence="1">Single-pass membrane protein</topology>
    </subcellularLocation>
    <subcellularLocation>
        <location evidence="15">Cell membrane</location>
        <topology evidence="15">Single-pass membrane protein</topology>
    </subcellularLocation>
</comment>
<evidence type="ECO:0000256" key="12">
    <source>
        <dbReference type="ARBA" id="ARBA00025198"/>
    </source>
</evidence>
<keyword evidence="6 15" id="KW-0812">Transmembrane</keyword>
<evidence type="ECO:0000256" key="2">
    <source>
        <dbReference type="ARBA" id="ARBA00005513"/>
    </source>
</evidence>
<dbReference type="EMBL" id="CP119312">
    <property type="protein sequence ID" value="WEK03064.1"/>
    <property type="molecule type" value="Genomic_DNA"/>
</dbReference>
<comment type="function">
    <text evidence="12 15">F(1)F(0) ATP synthase produces ATP from ADP in the presence of a proton or sodium gradient. F-type ATPases consist of two structural domains, F(1) containing the extramembraneous catalytic core and F(0) containing the membrane proton channel, linked together by a central stalk and a peripheral stalk. During catalysis, ATP synthesis in the catalytic domain of F(1) is coupled via a rotary mechanism of the central stalk subunits to proton translocation.</text>
</comment>
<keyword evidence="3 15" id="KW-0813">Transport</keyword>
<keyword evidence="7 15" id="KW-0375">Hydrogen ion transport</keyword>
<evidence type="ECO:0000256" key="10">
    <source>
        <dbReference type="ARBA" id="ARBA00023136"/>
    </source>
</evidence>
<dbReference type="GO" id="GO:0045259">
    <property type="term" value="C:proton-transporting ATP synthase complex"/>
    <property type="evidence" value="ECO:0007669"/>
    <property type="project" value="UniProtKB-KW"/>
</dbReference>
<organism evidence="18 19">
    <name type="scientific">Candidatus Devosia phytovorans</name>
    <dbReference type="NCBI Taxonomy" id="3121372"/>
    <lineage>
        <taxon>Bacteria</taxon>
        <taxon>Pseudomonadati</taxon>
        <taxon>Pseudomonadota</taxon>
        <taxon>Alphaproteobacteria</taxon>
        <taxon>Hyphomicrobiales</taxon>
        <taxon>Devosiaceae</taxon>
        <taxon>Devosia</taxon>
    </lineage>
</organism>
<evidence type="ECO:0000256" key="3">
    <source>
        <dbReference type="ARBA" id="ARBA00022448"/>
    </source>
</evidence>
<dbReference type="GO" id="GO:0046933">
    <property type="term" value="F:proton-transporting ATP synthase activity, rotational mechanism"/>
    <property type="evidence" value="ECO:0007669"/>
    <property type="project" value="UniProtKB-UniRule"/>
</dbReference>
<keyword evidence="8 15" id="KW-1133">Transmembrane helix</keyword>
<evidence type="ECO:0000313" key="19">
    <source>
        <dbReference type="Proteomes" id="UP001217476"/>
    </source>
</evidence>
<evidence type="ECO:0000256" key="4">
    <source>
        <dbReference type="ARBA" id="ARBA00022475"/>
    </source>
</evidence>
<dbReference type="PANTHER" id="PTHR33445">
    <property type="entry name" value="ATP SYNTHASE SUBUNIT B', CHLOROPLASTIC"/>
    <property type="match status" value="1"/>
</dbReference>
<dbReference type="PANTHER" id="PTHR33445:SF1">
    <property type="entry name" value="ATP SYNTHASE SUBUNIT B"/>
    <property type="match status" value="1"/>
</dbReference>
<accession>A0AAJ5VTI2</accession>